<reference evidence="2" key="1">
    <citation type="submission" date="2017-02" db="EMBL/GenBank/DDBJ databases">
        <authorList>
            <person name="Daims H."/>
        </authorList>
    </citation>
    <scope>NUCLEOTIDE SEQUENCE [LARGE SCALE GENOMIC DNA]</scope>
</reference>
<organism evidence="1 2">
    <name type="scientific">Crenothrix polyspora</name>
    <dbReference type="NCBI Taxonomy" id="360316"/>
    <lineage>
        <taxon>Bacteria</taxon>
        <taxon>Pseudomonadati</taxon>
        <taxon>Pseudomonadota</taxon>
        <taxon>Gammaproteobacteria</taxon>
        <taxon>Methylococcales</taxon>
        <taxon>Crenotrichaceae</taxon>
        <taxon>Crenothrix</taxon>
    </lineage>
</organism>
<dbReference type="AlphaFoldDB" id="A0A1R4HH61"/>
<dbReference type="Proteomes" id="UP000195667">
    <property type="component" value="Unassembled WGS sequence"/>
</dbReference>
<dbReference type="RefSeq" id="WP_087144848.1">
    <property type="nucleotide sequence ID" value="NZ_FUKI01000152.1"/>
</dbReference>
<protein>
    <recommendedName>
        <fullName evidence="3">Polymerase nucleotidyl transferase domain-containing protein</fullName>
    </recommendedName>
</protein>
<dbReference type="OrthoDB" id="253869at2"/>
<gene>
    <name evidence="1" type="ORF">CRENPOLYSF1_730003</name>
</gene>
<evidence type="ECO:0008006" key="3">
    <source>
        <dbReference type="Google" id="ProtNLM"/>
    </source>
</evidence>
<accession>A0A1R4HH61</accession>
<proteinExistence type="predicted"/>
<dbReference type="EMBL" id="FUKI01000152">
    <property type="protein sequence ID" value="SJM95564.1"/>
    <property type="molecule type" value="Genomic_DNA"/>
</dbReference>
<keyword evidence="2" id="KW-1185">Reference proteome</keyword>
<sequence>MDITVKDFLETTEGLVFAVVMPTLEQGKVLCFLRYVTEDHIWKKLSTEQANTYLKQHYPQYVYYSPVLDAHLHAVTLEHIALHHQPKQRLRQLLQSKHNDVIEDDAVQLCDLLQANTVNMAQLGITGSLLIRAQHSESDIDLVCYQKQTFQHCRQVIKSLIEQGHLQNLSATDWQEAYSRRDCSLSFSEYVWHEQRKYNKAMINGRKFDLSLINDPASSNTDSYRKCGAITLQCKVTDDSGAFDYPAEFAVDAEGIATVVSFTATYAGQAQRDESIEVSGVLECNQHGIKRIVVGSSREAHGESIRVLG</sequence>
<name>A0A1R4HH61_9GAMM</name>
<evidence type="ECO:0000313" key="2">
    <source>
        <dbReference type="Proteomes" id="UP000195667"/>
    </source>
</evidence>
<evidence type="ECO:0000313" key="1">
    <source>
        <dbReference type="EMBL" id="SJM95564.1"/>
    </source>
</evidence>